<proteinExistence type="predicted"/>
<sequence length="375" mass="39760">MKVLVYVQHLLGIGHLARVSRIASALAKAGADVTLVSGGAVVSGFPPPGVKLVQLPAIRARDMSFSALIDDDGNAIDDVFKAKRRDRLIQVFDAVKPDVLIVEAFPFGRRQMRFELLPLLTHARATARPPLIASSVRDILQENRKVGRAEETLGTLRDFFDLVLVHGDPHFARLEETFPQAREIADRIVYTGLVAGEAATSPDRFDVVVSAGGGVVGRKLIDAALAAAPGLLGRWPRWCVLTGPNFPAAERAALQAGLPAGVVLETFRADFPGLLAKARLSVSQAGYNTVCDILRAGCPAVLIPFAEGGETEQSDRARRLARLGLAAVVTEDRLTPGSLADAMAAAPAPGGLALNLDGAAETARILEHRLAPPLP</sequence>
<evidence type="ECO:0000313" key="2">
    <source>
        <dbReference type="Proteomes" id="UP000616151"/>
    </source>
</evidence>
<reference evidence="1" key="1">
    <citation type="submission" date="2021-01" db="EMBL/GenBank/DDBJ databases">
        <authorList>
            <person name="Sun Q."/>
        </authorList>
    </citation>
    <scope>NUCLEOTIDE SEQUENCE</scope>
    <source>
        <strain evidence="1">YIM B02566</strain>
    </source>
</reference>
<dbReference type="EMBL" id="JAENHL010000007">
    <property type="protein sequence ID" value="MBK1868757.1"/>
    <property type="molecule type" value="Genomic_DNA"/>
</dbReference>
<dbReference type="Proteomes" id="UP000616151">
    <property type="component" value="Unassembled WGS sequence"/>
</dbReference>
<keyword evidence="1" id="KW-0808">Transferase</keyword>
<accession>A0ACC5R851</accession>
<protein>
    <submittedName>
        <fullName evidence="1">Glycosyl transferase</fullName>
    </submittedName>
</protein>
<name>A0ACC5R851_9HYPH</name>
<organism evidence="1 2">
    <name type="scientific">Taklimakanibacter albus</name>
    <dbReference type="NCBI Taxonomy" id="2800327"/>
    <lineage>
        <taxon>Bacteria</taxon>
        <taxon>Pseudomonadati</taxon>
        <taxon>Pseudomonadota</taxon>
        <taxon>Alphaproteobacteria</taxon>
        <taxon>Hyphomicrobiales</taxon>
        <taxon>Aestuariivirgaceae</taxon>
        <taxon>Taklimakanibacter</taxon>
    </lineage>
</organism>
<gene>
    <name evidence="1" type="ORF">JHL16_20540</name>
</gene>
<keyword evidence="2" id="KW-1185">Reference proteome</keyword>
<evidence type="ECO:0000313" key="1">
    <source>
        <dbReference type="EMBL" id="MBK1868757.1"/>
    </source>
</evidence>
<comment type="caution">
    <text evidence="1">The sequence shown here is derived from an EMBL/GenBank/DDBJ whole genome shotgun (WGS) entry which is preliminary data.</text>
</comment>